<dbReference type="AlphaFoldDB" id="A0AAD7A9Q7"/>
<keyword evidence="3" id="KW-1185">Reference proteome</keyword>
<evidence type="ECO:0008006" key="4">
    <source>
        <dbReference type="Google" id="ProtNLM"/>
    </source>
</evidence>
<dbReference type="Proteomes" id="UP001218218">
    <property type="component" value="Unassembled WGS sequence"/>
</dbReference>
<evidence type="ECO:0000256" key="1">
    <source>
        <dbReference type="SAM" id="Coils"/>
    </source>
</evidence>
<reference evidence="2" key="1">
    <citation type="submission" date="2023-03" db="EMBL/GenBank/DDBJ databases">
        <title>Massive genome expansion in bonnet fungi (Mycena s.s.) driven by repeated elements and novel gene families across ecological guilds.</title>
        <authorList>
            <consortium name="Lawrence Berkeley National Laboratory"/>
            <person name="Harder C.B."/>
            <person name="Miyauchi S."/>
            <person name="Viragh M."/>
            <person name="Kuo A."/>
            <person name="Thoen E."/>
            <person name="Andreopoulos B."/>
            <person name="Lu D."/>
            <person name="Skrede I."/>
            <person name="Drula E."/>
            <person name="Henrissat B."/>
            <person name="Morin E."/>
            <person name="Kohler A."/>
            <person name="Barry K."/>
            <person name="LaButti K."/>
            <person name="Morin E."/>
            <person name="Salamov A."/>
            <person name="Lipzen A."/>
            <person name="Mereny Z."/>
            <person name="Hegedus B."/>
            <person name="Baldrian P."/>
            <person name="Stursova M."/>
            <person name="Weitz H."/>
            <person name="Taylor A."/>
            <person name="Grigoriev I.V."/>
            <person name="Nagy L.G."/>
            <person name="Martin F."/>
            <person name="Kauserud H."/>
        </authorList>
    </citation>
    <scope>NUCLEOTIDE SEQUENCE</scope>
    <source>
        <strain evidence="2">CBHHK002</strain>
    </source>
</reference>
<keyword evidence="1" id="KW-0175">Coiled coil</keyword>
<dbReference type="EMBL" id="JARIHO010000011">
    <property type="protein sequence ID" value="KAJ7353034.1"/>
    <property type="molecule type" value="Genomic_DNA"/>
</dbReference>
<name>A0AAD7A9Q7_9AGAR</name>
<proteinExistence type="predicted"/>
<protein>
    <recommendedName>
        <fullName evidence="4">F-box domain-containing protein</fullName>
    </recommendedName>
</protein>
<evidence type="ECO:0000313" key="2">
    <source>
        <dbReference type="EMBL" id="KAJ7353034.1"/>
    </source>
</evidence>
<accession>A0AAD7A9Q7</accession>
<organism evidence="2 3">
    <name type="scientific">Mycena albidolilacea</name>
    <dbReference type="NCBI Taxonomy" id="1033008"/>
    <lineage>
        <taxon>Eukaryota</taxon>
        <taxon>Fungi</taxon>
        <taxon>Dikarya</taxon>
        <taxon>Basidiomycota</taxon>
        <taxon>Agaricomycotina</taxon>
        <taxon>Agaricomycetes</taxon>
        <taxon>Agaricomycetidae</taxon>
        <taxon>Agaricales</taxon>
        <taxon>Marasmiineae</taxon>
        <taxon>Mycenaceae</taxon>
        <taxon>Mycena</taxon>
    </lineage>
</organism>
<comment type="caution">
    <text evidence="2">The sequence shown here is derived from an EMBL/GenBank/DDBJ whole genome shotgun (WGS) entry which is preliminary data.</text>
</comment>
<evidence type="ECO:0000313" key="3">
    <source>
        <dbReference type="Proteomes" id="UP001218218"/>
    </source>
</evidence>
<sequence>MMAISESQSPPQRHTTASDRYPELMQAACWRCGAAPSDGTEDPTISALVLEPTGRLLCSNNAPLSTEIPAIRRSLSAQYARIEQLESEIQELRRVTEQRIRELQETEERAESYAAAPSPIRRVPAEILSEIFALSLPYTRRIGARFGGHSLEQAPWRLGHLCHRWREAAVGFPLLWSSITLYADPGFSIDDRCPPLSVETQLHRSGNAPLNVSIICDSNPDFFSSQSIDLIFRHSIRWESARLHLHASAAQIHVRLAVLKDKLPNLRRLEFTSHSSTDVFRVAPRLRQAIFAPDTGRVYMATKEFELPWPKITHFRGTYSGADHALRDLGSASKIVECRMSVLSEASPLDGQHVVLNDLRRLTLIAPGFLFDYITTPGLQELWTSGVSHSLRDSIQRSSCQLVKLVLEKLVFDEFYDIDILLSILQATPTLTTLYVAEMTDSRVFFNALKLANGPSSDLCPHLSHIAAGEVPLNTLDSFLDMVESRWYTASRRLSFARVFYESSWGQDPVPRMIQMRGEGLDIDIDVGFIPSPQNYMGVGRP</sequence>
<gene>
    <name evidence="2" type="ORF">DFH08DRAFT_738896</name>
</gene>
<feature type="coiled-coil region" evidence="1">
    <location>
        <begin position="75"/>
        <end position="109"/>
    </location>
</feature>